<keyword evidence="1" id="KW-0805">Transcription regulation</keyword>
<keyword evidence="6" id="KW-1185">Reference proteome</keyword>
<gene>
    <name evidence="5" type="ORF">CRP01_13445</name>
</gene>
<feature type="domain" description="HTH araC/xylS-type" evidence="4">
    <location>
        <begin position="110"/>
        <end position="209"/>
    </location>
</feature>
<proteinExistence type="predicted"/>
<evidence type="ECO:0000313" key="5">
    <source>
        <dbReference type="EMBL" id="PHN05973.1"/>
    </source>
</evidence>
<sequence length="221" mass="25468">MIKSNLERHNVASWEDIQRYAFFEKNKFQQQAEPRGRGWLYGRKDLRRTIYIKDQELSETGSGNLVNNIESAWYRSLNNRECGVDNLMTLAFNWLELTISLDTQEEIFVRKLVRLIFRYISAPQLDVSFLAHRIGLSNSQLNRRTRIIINCSTGNLIRVIRLQYAAKLLLSNVASVGAVSDEVGYSNQTSFCRSFKKEFGCAPSRFSSIYGKGNPNLAPKW</sequence>
<dbReference type="PRINTS" id="PR00032">
    <property type="entry name" value="HTHARAC"/>
</dbReference>
<dbReference type="SMART" id="SM00342">
    <property type="entry name" value="HTH_ARAC"/>
    <property type="match status" value="1"/>
</dbReference>
<dbReference type="InterPro" id="IPR020449">
    <property type="entry name" value="Tscrpt_reg_AraC-type_HTH"/>
</dbReference>
<keyword evidence="2" id="KW-0238">DNA-binding</keyword>
<name>A0A2D0NDX7_FLAN2</name>
<dbReference type="SUPFAM" id="SSF46689">
    <property type="entry name" value="Homeodomain-like"/>
    <property type="match status" value="1"/>
</dbReference>
<dbReference type="PROSITE" id="PS00041">
    <property type="entry name" value="HTH_ARAC_FAMILY_1"/>
    <property type="match status" value="1"/>
</dbReference>
<dbReference type="Gene3D" id="1.10.10.60">
    <property type="entry name" value="Homeodomain-like"/>
    <property type="match status" value="1"/>
</dbReference>
<reference evidence="5 6" key="1">
    <citation type="submission" date="2017-10" db="EMBL/GenBank/DDBJ databases">
        <title>The draft genome sequence of Lewinella nigricans NBRC 102662.</title>
        <authorList>
            <person name="Wang K."/>
        </authorList>
    </citation>
    <scope>NUCLEOTIDE SEQUENCE [LARGE SCALE GENOMIC DNA]</scope>
    <source>
        <strain evidence="5 6">NBRC 102662</strain>
    </source>
</reference>
<dbReference type="RefSeq" id="WP_099150566.1">
    <property type="nucleotide sequence ID" value="NZ_PDUD01000019.1"/>
</dbReference>
<dbReference type="OrthoDB" id="1157557at2"/>
<dbReference type="GO" id="GO:0003700">
    <property type="term" value="F:DNA-binding transcription factor activity"/>
    <property type="evidence" value="ECO:0007669"/>
    <property type="project" value="InterPro"/>
</dbReference>
<keyword evidence="3" id="KW-0804">Transcription</keyword>
<dbReference type="PANTHER" id="PTHR43280">
    <property type="entry name" value="ARAC-FAMILY TRANSCRIPTIONAL REGULATOR"/>
    <property type="match status" value="1"/>
</dbReference>
<dbReference type="InterPro" id="IPR009057">
    <property type="entry name" value="Homeodomain-like_sf"/>
</dbReference>
<dbReference type="GO" id="GO:0043565">
    <property type="term" value="F:sequence-specific DNA binding"/>
    <property type="evidence" value="ECO:0007669"/>
    <property type="project" value="InterPro"/>
</dbReference>
<dbReference type="InterPro" id="IPR018062">
    <property type="entry name" value="HTH_AraC-typ_CS"/>
</dbReference>
<evidence type="ECO:0000259" key="4">
    <source>
        <dbReference type="PROSITE" id="PS01124"/>
    </source>
</evidence>
<evidence type="ECO:0000256" key="2">
    <source>
        <dbReference type="ARBA" id="ARBA00023125"/>
    </source>
</evidence>
<evidence type="ECO:0000313" key="6">
    <source>
        <dbReference type="Proteomes" id="UP000223913"/>
    </source>
</evidence>
<dbReference type="PROSITE" id="PS01124">
    <property type="entry name" value="HTH_ARAC_FAMILY_2"/>
    <property type="match status" value="1"/>
</dbReference>
<dbReference type="InterPro" id="IPR018060">
    <property type="entry name" value="HTH_AraC"/>
</dbReference>
<dbReference type="AlphaFoldDB" id="A0A2D0NDX7"/>
<dbReference type="EMBL" id="PDUD01000019">
    <property type="protein sequence ID" value="PHN05973.1"/>
    <property type="molecule type" value="Genomic_DNA"/>
</dbReference>
<evidence type="ECO:0000256" key="1">
    <source>
        <dbReference type="ARBA" id="ARBA00023015"/>
    </source>
</evidence>
<dbReference type="PANTHER" id="PTHR43280:SF2">
    <property type="entry name" value="HTH-TYPE TRANSCRIPTIONAL REGULATOR EXSA"/>
    <property type="match status" value="1"/>
</dbReference>
<dbReference type="Proteomes" id="UP000223913">
    <property type="component" value="Unassembled WGS sequence"/>
</dbReference>
<organism evidence="5 6">
    <name type="scientific">Flavilitoribacter nigricans (strain ATCC 23147 / DSM 23189 / NBRC 102662 / NCIMB 1420 / SS-2)</name>
    <name type="common">Lewinella nigricans</name>
    <dbReference type="NCBI Taxonomy" id="1122177"/>
    <lineage>
        <taxon>Bacteria</taxon>
        <taxon>Pseudomonadati</taxon>
        <taxon>Bacteroidota</taxon>
        <taxon>Saprospiria</taxon>
        <taxon>Saprospirales</taxon>
        <taxon>Lewinellaceae</taxon>
        <taxon>Flavilitoribacter</taxon>
    </lineage>
</organism>
<dbReference type="Pfam" id="PF12833">
    <property type="entry name" value="HTH_18"/>
    <property type="match status" value="1"/>
</dbReference>
<evidence type="ECO:0000256" key="3">
    <source>
        <dbReference type="ARBA" id="ARBA00023163"/>
    </source>
</evidence>
<comment type="caution">
    <text evidence="5">The sequence shown here is derived from an EMBL/GenBank/DDBJ whole genome shotgun (WGS) entry which is preliminary data.</text>
</comment>
<protein>
    <recommendedName>
        <fullName evidence="4">HTH araC/xylS-type domain-containing protein</fullName>
    </recommendedName>
</protein>
<accession>A0A2D0NDX7</accession>